<dbReference type="GO" id="GO:0004519">
    <property type="term" value="F:endonuclease activity"/>
    <property type="evidence" value="ECO:0007669"/>
    <property type="project" value="UniProtKB-KW"/>
</dbReference>
<evidence type="ECO:0000256" key="1">
    <source>
        <dbReference type="ARBA" id="ARBA00006620"/>
    </source>
</evidence>
<dbReference type="PATRIC" id="fig|880157.4.peg.1887"/>
<gene>
    <name evidence="8" type="ORF">AB204_08925</name>
</gene>
<keyword evidence="2" id="KW-1277">Toxin-antitoxin system</keyword>
<keyword evidence="9" id="KW-1185">Reference proteome</keyword>
<keyword evidence="4" id="KW-0255">Endonuclease</keyword>
<dbReference type="Proteomes" id="UP000036277">
    <property type="component" value="Unassembled WGS sequence"/>
</dbReference>
<dbReference type="GO" id="GO:0003729">
    <property type="term" value="F:mRNA binding"/>
    <property type="evidence" value="ECO:0007669"/>
    <property type="project" value="InterPro"/>
</dbReference>
<name>A0A0J5FT07_9GAMM</name>
<keyword evidence="7" id="KW-0346">Stress response</keyword>
<dbReference type="InterPro" id="IPR012933">
    <property type="entry name" value="HicA_mRNA_interferase"/>
</dbReference>
<evidence type="ECO:0000313" key="8">
    <source>
        <dbReference type="EMBL" id="KMJ45438.1"/>
    </source>
</evidence>
<evidence type="ECO:0000256" key="2">
    <source>
        <dbReference type="ARBA" id="ARBA00022649"/>
    </source>
</evidence>
<proteinExistence type="inferred from homology"/>
<organism evidence="8 9">
    <name type="scientific">Xenorhabdus khoisanae</name>
    <dbReference type="NCBI Taxonomy" id="880157"/>
    <lineage>
        <taxon>Bacteria</taxon>
        <taxon>Pseudomonadati</taxon>
        <taxon>Pseudomonadota</taxon>
        <taxon>Gammaproteobacteria</taxon>
        <taxon>Enterobacterales</taxon>
        <taxon>Morganellaceae</taxon>
        <taxon>Xenorhabdus</taxon>
    </lineage>
</organism>
<dbReference type="InterPro" id="IPR038570">
    <property type="entry name" value="HicA_sf"/>
</dbReference>
<accession>A0A0J5FT07</accession>
<dbReference type="GO" id="GO:0016787">
    <property type="term" value="F:hydrolase activity"/>
    <property type="evidence" value="ECO:0007669"/>
    <property type="project" value="UniProtKB-KW"/>
</dbReference>
<keyword evidence="5" id="KW-0378">Hydrolase</keyword>
<dbReference type="Gene3D" id="3.30.920.30">
    <property type="entry name" value="Hypothetical protein"/>
    <property type="match status" value="1"/>
</dbReference>
<comment type="similarity">
    <text evidence="1">Belongs to the HicA mRNA interferase family.</text>
</comment>
<evidence type="ECO:0000313" key="9">
    <source>
        <dbReference type="Proteomes" id="UP000036277"/>
    </source>
</evidence>
<evidence type="ECO:0008006" key="10">
    <source>
        <dbReference type="Google" id="ProtNLM"/>
    </source>
</evidence>
<dbReference type="AlphaFoldDB" id="A0A0J5FT07"/>
<evidence type="ECO:0000256" key="3">
    <source>
        <dbReference type="ARBA" id="ARBA00022722"/>
    </source>
</evidence>
<comment type="caution">
    <text evidence="8">The sequence shown here is derived from an EMBL/GenBank/DDBJ whole genome shotgun (WGS) entry which is preliminary data.</text>
</comment>
<keyword evidence="3" id="KW-0540">Nuclease</keyword>
<dbReference type="SUPFAM" id="SSF54786">
    <property type="entry name" value="YcfA/nrd intein domain"/>
    <property type="match status" value="1"/>
</dbReference>
<evidence type="ECO:0000256" key="4">
    <source>
        <dbReference type="ARBA" id="ARBA00022759"/>
    </source>
</evidence>
<dbReference type="RefSeq" id="WP_047963020.1">
    <property type="nucleotide sequence ID" value="NZ_CAWMBG010000053.1"/>
</dbReference>
<evidence type="ECO:0000256" key="7">
    <source>
        <dbReference type="ARBA" id="ARBA00023016"/>
    </source>
</evidence>
<reference evidence="8 9" key="1">
    <citation type="submission" date="2015-06" db="EMBL/GenBank/DDBJ databases">
        <title>Draft Whole-Genome Sequence of the Entomopathogenic Bacterium Xenorhabdus khoisanae.</title>
        <authorList>
            <person name="Naidoo S."/>
            <person name="Featherston J."/>
            <person name="Gray V.M."/>
        </authorList>
    </citation>
    <scope>NUCLEOTIDE SEQUENCE [LARGE SCALE GENOMIC DNA]</scope>
    <source>
        <strain evidence="8 9">MCB</strain>
    </source>
</reference>
<dbReference type="EMBL" id="LFCV01000053">
    <property type="protein sequence ID" value="KMJ45438.1"/>
    <property type="molecule type" value="Genomic_DNA"/>
</dbReference>
<protein>
    <recommendedName>
        <fullName evidence="10">Addiction module toxin, HicA family</fullName>
    </recommendedName>
</protein>
<dbReference type="STRING" id="880157.AB204_08925"/>
<evidence type="ECO:0000256" key="6">
    <source>
        <dbReference type="ARBA" id="ARBA00022884"/>
    </source>
</evidence>
<keyword evidence="6" id="KW-0694">RNA-binding</keyword>
<dbReference type="Pfam" id="PF07927">
    <property type="entry name" value="HicA_toxin"/>
    <property type="match status" value="1"/>
</dbReference>
<evidence type="ECO:0000256" key="5">
    <source>
        <dbReference type="ARBA" id="ARBA00022801"/>
    </source>
</evidence>
<sequence>MGSGLYPQLKEILLAHGCYFVRQGKGSHEIWRSDITNKAFSVPYTIVSKHTANAILKQAGIKEKI</sequence>
<dbReference type="OrthoDB" id="9811409at2"/>